<comment type="caution">
    <text evidence="1">The sequence shown here is derived from an EMBL/GenBank/DDBJ whole genome shotgun (WGS) entry which is preliminary data.</text>
</comment>
<name>A0A4Y2IJT2_ARAVE</name>
<sequence length="81" mass="8838">SSLFKPSLPAPRGVAEMRMNGQRSLNDLSGCRTNHPTTNMCSPSSLIIGKGHNVMTYLSASTWAVSNGRSRHGPFAYLWVM</sequence>
<dbReference type="EMBL" id="BGPR01106907">
    <property type="protein sequence ID" value="GBM77830.1"/>
    <property type="molecule type" value="Genomic_DNA"/>
</dbReference>
<gene>
    <name evidence="1" type="ORF">AVEN_37503_1</name>
</gene>
<keyword evidence="2" id="KW-1185">Reference proteome</keyword>
<evidence type="ECO:0000313" key="2">
    <source>
        <dbReference type="Proteomes" id="UP000499080"/>
    </source>
</evidence>
<dbReference type="Proteomes" id="UP000499080">
    <property type="component" value="Unassembled WGS sequence"/>
</dbReference>
<accession>A0A4Y2IJT2</accession>
<organism evidence="1 2">
    <name type="scientific">Araneus ventricosus</name>
    <name type="common">Orbweaver spider</name>
    <name type="synonym">Epeira ventricosa</name>
    <dbReference type="NCBI Taxonomy" id="182803"/>
    <lineage>
        <taxon>Eukaryota</taxon>
        <taxon>Metazoa</taxon>
        <taxon>Ecdysozoa</taxon>
        <taxon>Arthropoda</taxon>
        <taxon>Chelicerata</taxon>
        <taxon>Arachnida</taxon>
        <taxon>Araneae</taxon>
        <taxon>Araneomorphae</taxon>
        <taxon>Entelegynae</taxon>
        <taxon>Araneoidea</taxon>
        <taxon>Araneidae</taxon>
        <taxon>Araneus</taxon>
    </lineage>
</organism>
<feature type="non-terminal residue" evidence="1">
    <location>
        <position position="1"/>
    </location>
</feature>
<dbReference type="AlphaFoldDB" id="A0A4Y2IJT2"/>
<evidence type="ECO:0000313" key="1">
    <source>
        <dbReference type="EMBL" id="GBM77830.1"/>
    </source>
</evidence>
<reference evidence="1 2" key="1">
    <citation type="journal article" date="2019" name="Sci. Rep.">
        <title>Orb-weaving spider Araneus ventricosus genome elucidates the spidroin gene catalogue.</title>
        <authorList>
            <person name="Kono N."/>
            <person name="Nakamura H."/>
            <person name="Ohtoshi R."/>
            <person name="Moran D.A.P."/>
            <person name="Shinohara A."/>
            <person name="Yoshida Y."/>
            <person name="Fujiwara M."/>
            <person name="Mori M."/>
            <person name="Tomita M."/>
            <person name="Arakawa K."/>
        </authorList>
    </citation>
    <scope>NUCLEOTIDE SEQUENCE [LARGE SCALE GENOMIC DNA]</scope>
</reference>
<proteinExistence type="predicted"/>
<protein>
    <submittedName>
        <fullName evidence="1">Uncharacterized protein</fullName>
    </submittedName>
</protein>